<keyword evidence="1" id="KW-0378">Hydrolase</keyword>
<gene>
    <name evidence="4" type="ORF">GCM10023226_38430</name>
</gene>
<accession>A0ABP8WVN5</accession>
<dbReference type="Gene3D" id="3.60.40.10">
    <property type="entry name" value="PPM-type phosphatase domain"/>
    <property type="match status" value="1"/>
</dbReference>
<dbReference type="Proteomes" id="UP001500621">
    <property type="component" value="Unassembled WGS sequence"/>
</dbReference>
<dbReference type="InterPro" id="IPR003018">
    <property type="entry name" value="GAF"/>
</dbReference>
<dbReference type="SMART" id="SM00065">
    <property type="entry name" value="GAF"/>
    <property type="match status" value="1"/>
</dbReference>
<evidence type="ECO:0000259" key="3">
    <source>
        <dbReference type="SMART" id="SM00331"/>
    </source>
</evidence>
<dbReference type="Pfam" id="PF01590">
    <property type="entry name" value="GAF"/>
    <property type="match status" value="1"/>
</dbReference>
<dbReference type="InterPro" id="IPR001932">
    <property type="entry name" value="PPM-type_phosphatase-like_dom"/>
</dbReference>
<dbReference type="InterPro" id="IPR052016">
    <property type="entry name" value="Bact_Sigma-Reg"/>
</dbReference>
<evidence type="ECO:0000313" key="4">
    <source>
        <dbReference type="EMBL" id="GAA4696314.1"/>
    </source>
</evidence>
<organism evidence="4 5">
    <name type="scientific">Nocardioides nanhaiensis</name>
    <dbReference type="NCBI Taxonomy" id="1476871"/>
    <lineage>
        <taxon>Bacteria</taxon>
        <taxon>Bacillati</taxon>
        <taxon>Actinomycetota</taxon>
        <taxon>Actinomycetes</taxon>
        <taxon>Propionibacteriales</taxon>
        <taxon>Nocardioidaceae</taxon>
        <taxon>Nocardioides</taxon>
    </lineage>
</organism>
<dbReference type="Pfam" id="PF07228">
    <property type="entry name" value="SpoIIE"/>
    <property type="match status" value="1"/>
</dbReference>
<dbReference type="SMART" id="SM00331">
    <property type="entry name" value="PP2C_SIG"/>
    <property type="match status" value="1"/>
</dbReference>
<keyword evidence="5" id="KW-1185">Reference proteome</keyword>
<dbReference type="InterPro" id="IPR029016">
    <property type="entry name" value="GAF-like_dom_sf"/>
</dbReference>
<dbReference type="SUPFAM" id="SSF81606">
    <property type="entry name" value="PP2C-like"/>
    <property type="match status" value="1"/>
</dbReference>
<feature type="domain" description="PPM-type phosphatase" evidence="3">
    <location>
        <begin position="182"/>
        <end position="395"/>
    </location>
</feature>
<name>A0ABP8WVN5_9ACTN</name>
<protein>
    <recommendedName>
        <fullName evidence="6">GAF domain-containing protein</fullName>
    </recommendedName>
</protein>
<reference evidence="5" key="1">
    <citation type="journal article" date="2019" name="Int. J. Syst. Evol. Microbiol.">
        <title>The Global Catalogue of Microorganisms (GCM) 10K type strain sequencing project: providing services to taxonomists for standard genome sequencing and annotation.</title>
        <authorList>
            <consortium name="The Broad Institute Genomics Platform"/>
            <consortium name="The Broad Institute Genome Sequencing Center for Infectious Disease"/>
            <person name="Wu L."/>
            <person name="Ma J."/>
        </authorList>
    </citation>
    <scope>NUCLEOTIDE SEQUENCE [LARGE SCALE GENOMIC DNA]</scope>
    <source>
        <strain evidence="5">JCM 18127</strain>
    </source>
</reference>
<dbReference type="PANTHER" id="PTHR43156">
    <property type="entry name" value="STAGE II SPORULATION PROTEIN E-RELATED"/>
    <property type="match status" value="1"/>
</dbReference>
<proteinExistence type="predicted"/>
<evidence type="ECO:0000256" key="1">
    <source>
        <dbReference type="ARBA" id="ARBA00022801"/>
    </source>
</evidence>
<sequence>MDSGPPLDRVRQRAVEALDLASAQRRERLDRVTRTAVRLVGADWAAVTVLDGDVVRLPSTACAPAGTPDQAPAEETFCQTTVRGEDLLAVEDAAADTRFDGLQLVTSGAVRAYAGVPLRDAAHNVVGVLCVFDQRPRAFTDEDRAALLDLRHWAESELTSASEMAAARRVQTSMLPSTGVLAAGWDIGGMCLPSAAVGGDFFDHEVLHDTADLVLGDVMGKGTGAALLGASVRSAVRGARRAVVAGVDLGVSTTQIARAMAEDLERAQSFVTLMQAVIDLEDGSTRVVDVGLGLGLVVRSAGGVERLGGTGLPMGVLADDHWEERETELGAGDRLVLVSDGVLDVLDEPGRSDWWVEVGQWVRRADDVDALIDHVRGRVARGVPTDDVTVLAAFRGGPGPADQGAA</sequence>
<dbReference type="Gene3D" id="3.30.450.40">
    <property type="match status" value="1"/>
</dbReference>
<comment type="caution">
    <text evidence="4">The sequence shown here is derived from an EMBL/GenBank/DDBJ whole genome shotgun (WGS) entry which is preliminary data.</text>
</comment>
<evidence type="ECO:0000259" key="2">
    <source>
        <dbReference type="SMART" id="SM00065"/>
    </source>
</evidence>
<dbReference type="PANTHER" id="PTHR43156:SF2">
    <property type="entry name" value="STAGE II SPORULATION PROTEIN E"/>
    <property type="match status" value="1"/>
</dbReference>
<dbReference type="EMBL" id="BAABIM010000004">
    <property type="protein sequence ID" value="GAA4696314.1"/>
    <property type="molecule type" value="Genomic_DNA"/>
</dbReference>
<dbReference type="RefSeq" id="WP_345269781.1">
    <property type="nucleotide sequence ID" value="NZ_BAABIM010000004.1"/>
</dbReference>
<dbReference type="SUPFAM" id="SSF55781">
    <property type="entry name" value="GAF domain-like"/>
    <property type="match status" value="1"/>
</dbReference>
<evidence type="ECO:0008006" key="6">
    <source>
        <dbReference type="Google" id="ProtNLM"/>
    </source>
</evidence>
<feature type="domain" description="GAF" evidence="2">
    <location>
        <begin position="24"/>
        <end position="168"/>
    </location>
</feature>
<evidence type="ECO:0000313" key="5">
    <source>
        <dbReference type="Proteomes" id="UP001500621"/>
    </source>
</evidence>
<dbReference type="InterPro" id="IPR036457">
    <property type="entry name" value="PPM-type-like_dom_sf"/>
</dbReference>